<dbReference type="Proteomes" id="UP000236959">
    <property type="component" value="Unassembled WGS sequence"/>
</dbReference>
<dbReference type="OrthoDB" id="7677943at2"/>
<evidence type="ECO:0000313" key="2">
    <source>
        <dbReference type="EMBL" id="POF33672.1"/>
    </source>
</evidence>
<evidence type="ECO:0000256" key="1">
    <source>
        <dbReference type="SAM" id="SignalP"/>
    </source>
</evidence>
<feature type="chain" id="PRO_5015428914" evidence="1">
    <location>
        <begin position="28"/>
        <end position="119"/>
    </location>
</feature>
<keyword evidence="1" id="KW-0732">Signal</keyword>
<reference evidence="2 3" key="1">
    <citation type="submission" date="2018-01" db="EMBL/GenBank/DDBJ databases">
        <title>Genomic Encyclopedia of Archaeal and Bacterial Type Strains, Phase II (KMG-II): from individual species to whole genera.</title>
        <authorList>
            <person name="Goeker M."/>
        </authorList>
    </citation>
    <scope>NUCLEOTIDE SEQUENCE [LARGE SCALE GENOMIC DNA]</scope>
    <source>
        <strain evidence="2 3">DSM 17023</strain>
    </source>
</reference>
<dbReference type="AlphaFoldDB" id="A0A2S3V120"/>
<accession>A0A2S3V120</accession>
<feature type="signal peptide" evidence="1">
    <location>
        <begin position="1"/>
        <end position="27"/>
    </location>
</feature>
<name>A0A2S3V120_9HYPH</name>
<comment type="caution">
    <text evidence="2">The sequence shown here is derived from an EMBL/GenBank/DDBJ whole genome shotgun (WGS) entry which is preliminary data.</text>
</comment>
<dbReference type="EMBL" id="PPCN01000001">
    <property type="protein sequence ID" value="POF33672.1"/>
    <property type="molecule type" value="Genomic_DNA"/>
</dbReference>
<sequence length="119" mass="12971">MRANRKTLFSLLATAMMSAVAIGNAYADPNDLIGDLTGDKPLSPRQQRNFNEKALQDAAGNRLLILPVEGSYNGEERLTAHQQHIANARIKSSSDARALPVLQFQGDWNGTAKAGFPHR</sequence>
<evidence type="ECO:0000313" key="3">
    <source>
        <dbReference type="Proteomes" id="UP000236959"/>
    </source>
</evidence>
<gene>
    <name evidence="2" type="ORF">CLV41_101121</name>
</gene>
<proteinExistence type="predicted"/>
<keyword evidence="3" id="KW-1185">Reference proteome</keyword>
<dbReference type="RefSeq" id="WP_103220355.1">
    <property type="nucleotide sequence ID" value="NZ_PPCN01000001.1"/>
</dbReference>
<protein>
    <submittedName>
        <fullName evidence="2">Uncharacterized protein</fullName>
    </submittedName>
</protein>
<organism evidence="2 3">
    <name type="scientific">Roseibium marinum</name>
    <dbReference type="NCBI Taxonomy" id="281252"/>
    <lineage>
        <taxon>Bacteria</taxon>
        <taxon>Pseudomonadati</taxon>
        <taxon>Pseudomonadota</taxon>
        <taxon>Alphaproteobacteria</taxon>
        <taxon>Hyphomicrobiales</taxon>
        <taxon>Stappiaceae</taxon>
        <taxon>Roseibium</taxon>
    </lineage>
</organism>